<dbReference type="Proteomes" id="UP001558652">
    <property type="component" value="Unassembled WGS sequence"/>
</dbReference>
<evidence type="ECO:0000256" key="1">
    <source>
        <dbReference type="SAM" id="MobiDB-lite"/>
    </source>
</evidence>
<dbReference type="AlphaFoldDB" id="A0ABD0YLF3"/>
<gene>
    <name evidence="2" type="ORF">AAG570_011655</name>
</gene>
<proteinExistence type="predicted"/>
<dbReference type="EMBL" id="JBFDAA010000006">
    <property type="protein sequence ID" value="KAL1132047.1"/>
    <property type="molecule type" value="Genomic_DNA"/>
</dbReference>
<keyword evidence="3" id="KW-1185">Reference proteome</keyword>
<sequence length="194" mass="21361">MSKDNATPGETRTSLIQALINYEDQDIANTVVGTTAGQETTTEVSTTIREDGTTELGATTDMTTTEGVTTKDTTTTELTTQEITTTEATTTTTTTTTTKPPRQPLRRVRVSRVRPIYHSRVEGPNYRRGKGYRNVDTETAVHGAAERRTHPQEIERINSAKLYIPPADAKLPYNSDARAVELLKSLYNLAAKWG</sequence>
<accession>A0ABD0YLF3</accession>
<feature type="region of interest" description="Disordered" evidence="1">
    <location>
        <begin position="84"/>
        <end position="104"/>
    </location>
</feature>
<comment type="caution">
    <text evidence="2">The sequence shown here is derived from an EMBL/GenBank/DDBJ whole genome shotgun (WGS) entry which is preliminary data.</text>
</comment>
<protein>
    <submittedName>
        <fullName evidence="2">Uncharacterized protein</fullName>
    </submittedName>
</protein>
<organism evidence="2 3">
    <name type="scientific">Ranatra chinensis</name>
    <dbReference type="NCBI Taxonomy" id="642074"/>
    <lineage>
        <taxon>Eukaryota</taxon>
        <taxon>Metazoa</taxon>
        <taxon>Ecdysozoa</taxon>
        <taxon>Arthropoda</taxon>
        <taxon>Hexapoda</taxon>
        <taxon>Insecta</taxon>
        <taxon>Pterygota</taxon>
        <taxon>Neoptera</taxon>
        <taxon>Paraneoptera</taxon>
        <taxon>Hemiptera</taxon>
        <taxon>Heteroptera</taxon>
        <taxon>Panheteroptera</taxon>
        <taxon>Nepomorpha</taxon>
        <taxon>Nepidae</taxon>
        <taxon>Ranatrinae</taxon>
        <taxon>Ranatra</taxon>
    </lineage>
</organism>
<feature type="compositionally biased region" description="Low complexity" evidence="1">
    <location>
        <begin position="84"/>
        <end position="100"/>
    </location>
</feature>
<evidence type="ECO:0000313" key="2">
    <source>
        <dbReference type="EMBL" id="KAL1132047.1"/>
    </source>
</evidence>
<name>A0ABD0YLF3_9HEMI</name>
<reference evidence="2 3" key="1">
    <citation type="submission" date="2024-07" db="EMBL/GenBank/DDBJ databases">
        <title>Chromosome-level genome assembly of the water stick insect Ranatra chinensis (Heteroptera: Nepidae).</title>
        <authorList>
            <person name="Liu X."/>
        </authorList>
    </citation>
    <scope>NUCLEOTIDE SEQUENCE [LARGE SCALE GENOMIC DNA]</scope>
    <source>
        <strain evidence="2">Cailab_2021Rc</strain>
        <tissue evidence="2">Muscle</tissue>
    </source>
</reference>
<evidence type="ECO:0000313" key="3">
    <source>
        <dbReference type="Proteomes" id="UP001558652"/>
    </source>
</evidence>